<reference evidence="2" key="1">
    <citation type="journal article" date="2017" name="Proc. Natl. Acad. Sci. U.S.A.">
        <title>Simulation of Deepwater Horizon oil plume reveals substrate specialization within a complex community of hydrocarbon degraders.</title>
        <authorList>
            <person name="Hu P."/>
            <person name="Dubinsky E.A."/>
            <person name="Probst A.J."/>
            <person name="Wang J."/>
            <person name="Sieber C.M.K."/>
            <person name="Tom L.M."/>
            <person name="Gardinali P."/>
            <person name="Banfield J.F."/>
            <person name="Atlas R.M."/>
            <person name="Andersen G.L."/>
        </authorList>
    </citation>
    <scope>NUCLEOTIDE SEQUENCE [LARGE SCALE GENOMIC DNA]</scope>
</reference>
<protein>
    <submittedName>
        <fullName evidence="1">Uncharacterized protein</fullName>
    </submittedName>
</protein>
<sequence length="132" mass="14946">MVDTWQPSPSNNVISAQKLADFSVFITNQEEAKQAIKGLVSEDIKLIESLINAPQSAWIKAIEGFSVEQVKNLCVFFTVGEMEFSSWAFGSKNPTIYFIKQLKVAKTPLEKDFIHWLKKQTDNRYIPYGAAL</sequence>
<dbReference type="Proteomes" id="UP000227088">
    <property type="component" value="Unassembled WGS sequence"/>
</dbReference>
<accession>A0A1Y5HV96</accession>
<proteinExistence type="predicted"/>
<dbReference type="EMBL" id="MABE01000524">
    <property type="protein sequence ID" value="OUS39784.1"/>
    <property type="molecule type" value="Genomic_DNA"/>
</dbReference>
<evidence type="ECO:0000313" key="1">
    <source>
        <dbReference type="EMBL" id="OUS39784.1"/>
    </source>
</evidence>
<gene>
    <name evidence="1" type="ORF">A9R00_09110</name>
</gene>
<name>A0A1Y5HV96_OLEAN</name>
<evidence type="ECO:0000313" key="2">
    <source>
        <dbReference type="Proteomes" id="UP000227088"/>
    </source>
</evidence>
<dbReference type="AlphaFoldDB" id="A0A1Y5HV96"/>
<organism evidence="1 2">
    <name type="scientific">Oleispira antarctica</name>
    <dbReference type="NCBI Taxonomy" id="188908"/>
    <lineage>
        <taxon>Bacteria</taxon>
        <taxon>Pseudomonadati</taxon>
        <taxon>Pseudomonadota</taxon>
        <taxon>Gammaproteobacteria</taxon>
        <taxon>Oceanospirillales</taxon>
        <taxon>Oceanospirillaceae</taxon>
        <taxon>Oleispira</taxon>
    </lineage>
</organism>
<comment type="caution">
    <text evidence="1">The sequence shown here is derived from an EMBL/GenBank/DDBJ whole genome shotgun (WGS) entry which is preliminary data.</text>
</comment>